<evidence type="ECO:0000313" key="4">
    <source>
        <dbReference type="EMBL" id="SBW05558.1"/>
    </source>
</evidence>
<dbReference type="EMBL" id="FLUO01000001">
    <property type="protein sequence ID" value="SBW05558.1"/>
    <property type="molecule type" value="Genomic_DNA"/>
</dbReference>
<feature type="region of interest" description="Disordered" evidence="3">
    <location>
        <begin position="92"/>
        <end position="127"/>
    </location>
</feature>
<organism evidence="4">
    <name type="scientific">uncultured Alphaproteobacteria bacterium</name>
    <dbReference type="NCBI Taxonomy" id="91750"/>
    <lineage>
        <taxon>Bacteria</taxon>
        <taxon>Pseudomonadati</taxon>
        <taxon>Pseudomonadota</taxon>
        <taxon>Alphaproteobacteria</taxon>
        <taxon>environmental samples</taxon>
    </lineage>
</organism>
<feature type="compositionally biased region" description="Basic and acidic residues" evidence="3">
    <location>
        <begin position="108"/>
        <end position="127"/>
    </location>
</feature>
<dbReference type="InterPro" id="IPR036388">
    <property type="entry name" value="WH-like_DNA-bd_sf"/>
</dbReference>
<dbReference type="Gene3D" id="1.10.10.10">
    <property type="entry name" value="Winged helix-like DNA-binding domain superfamily/Winged helix DNA-binding domain"/>
    <property type="match status" value="1"/>
</dbReference>
<name>A0A212K1R9_9PROT</name>
<evidence type="ECO:0000256" key="2">
    <source>
        <dbReference type="HAMAP-Rule" id="MF_00674"/>
    </source>
</evidence>
<protein>
    <recommendedName>
        <fullName evidence="2">UPF0251 protein KL86APRO_11995</fullName>
    </recommendedName>
</protein>
<sequence>MPRPRKLRAVCADAPACYYKPRGIPMRQLHEAVLPLDGLEALRLADVEGLDQSAAAERMEISRPTFSRLLAEARAIVAQALTRGWALRIEGGPVVMRGPGCSGRRRRDPPVEGPRRADPDHPQGDES</sequence>
<proteinExistence type="inferred from homology"/>
<dbReference type="PANTHER" id="PTHR37478">
    <property type="match status" value="1"/>
</dbReference>
<dbReference type="PANTHER" id="PTHR37478:SF2">
    <property type="entry name" value="UPF0251 PROTEIN TK0562"/>
    <property type="match status" value="1"/>
</dbReference>
<gene>
    <name evidence="4" type="ORF">KL86APRO_11995</name>
</gene>
<comment type="similarity">
    <text evidence="1 2">Belongs to the UPF0251 family.</text>
</comment>
<dbReference type="AlphaFoldDB" id="A0A212K1R9"/>
<accession>A0A212K1R9</accession>
<evidence type="ECO:0000256" key="3">
    <source>
        <dbReference type="SAM" id="MobiDB-lite"/>
    </source>
</evidence>
<dbReference type="InterPro" id="IPR002852">
    <property type="entry name" value="UPF0251"/>
</dbReference>
<dbReference type="HAMAP" id="MF_00674">
    <property type="entry name" value="UPF0251"/>
    <property type="match status" value="1"/>
</dbReference>
<dbReference type="Pfam" id="PF02001">
    <property type="entry name" value="DUF134"/>
    <property type="match status" value="1"/>
</dbReference>
<reference evidence="4" key="1">
    <citation type="submission" date="2016-04" db="EMBL/GenBank/DDBJ databases">
        <authorList>
            <person name="Evans L.H."/>
            <person name="Alamgir A."/>
            <person name="Owens N."/>
            <person name="Weber N.D."/>
            <person name="Virtaneva K."/>
            <person name="Barbian K."/>
            <person name="Babar A."/>
            <person name="Rosenke K."/>
        </authorList>
    </citation>
    <scope>NUCLEOTIDE SEQUENCE</scope>
    <source>
        <strain evidence="4">86</strain>
    </source>
</reference>
<evidence type="ECO:0000256" key="1">
    <source>
        <dbReference type="ARBA" id="ARBA00009350"/>
    </source>
</evidence>